<reference evidence="3" key="1">
    <citation type="journal article" date="2015" name="Nature">
        <title>Complex archaea that bridge the gap between prokaryotes and eukaryotes.</title>
        <authorList>
            <person name="Spang A."/>
            <person name="Saw J.H."/>
            <person name="Jorgensen S.L."/>
            <person name="Zaremba-Niedzwiedzka K."/>
            <person name="Martijn J."/>
            <person name="Lind A.E."/>
            <person name="van Eijk R."/>
            <person name="Schleper C."/>
            <person name="Guy L."/>
            <person name="Ettema T.J."/>
        </authorList>
    </citation>
    <scope>NUCLEOTIDE SEQUENCE</scope>
</reference>
<feature type="coiled-coil region" evidence="1">
    <location>
        <begin position="146"/>
        <end position="212"/>
    </location>
</feature>
<organism evidence="3">
    <name type="scientific">marine sediment metagenome</name>
    <dbReference type="NCBI Taxonomy" id="412755"/>
    <lineage>
        <taxon>unclassified sequences</taxon>
        <taxon>metagenomes</taxon>
        <taxon>ecological metagenomes</taxon>
    </lineage>
</organism>
<accession>A0A0F9EDY2</accession>
<name>A0A0F9EDY2_9ZZZZ</name>
<dbReference type="EMBL" id="LAZR01025351">
    <property type="protein sequence ID" value="KKL72184.1"/>
    <property type="molecule type" value="Genomic_DNA"/>
</dbReference>
<keyword evidence="1" id="KW-0175">Coiled coil</keyword>
<keyword evidence="2" id="KW-0472">Membrane</keyword>
<dbReference type="InterPro" id="IPR021235">
    <property type="entry name" value="DUF2637"/>
</dbReference>
<feature type="transmembrane region" description="Helical" evidence="2">
    <location>
        <begin position="115"/>
        <end position="132"/>
    </location>
</feature>
<dbReference type="Pfam" id="PF10935">
    <property type="entry name" value="DUF2637"/>
    <property type="match status" value="1"/>
</dbReference>
<feature type="transmembrane region" description="Helical" evidence="2">
    <location>
        <begin position="86"/>
        <end position="109"/>
    </location>
</feature>
<evidence type="ECO:0008006" key="4">
    <source>
        <dbReference type="Google" id="ProtNLM"/>
    </source>
</evidence>
<dbReference type="AlphaFoldDB" id="A0A0F9EDY2"/>
<evidence type="ECO:0000256" key="1">
    <source>
        <dbReference type="SAM" id="Coils"/>
    </source>
</evidence>
<keyword evidence="2" id="KW-0812">Transmembrane</keyword>
<sequence>MNTTLTETRIDRFLDSAAHKGGALTGLAVMIASLIISFDTLMKTAQLYGFGWFLSVLWPLLIDGIILSQSLVVLRRERLGFSTRFNWLLLLTFEAASLLINGAAGWQLGLTPLEMFIGALIHGLPPLALFLISKSMANDIKDNSLLSNATRTLAQIESAAIEAQQQAAQQAIEAQQTAEQTTQQITAKAAKLQDLTIKETQLKAEVTALQREQRTAAANTPAATGADTTAQARAILAEVWRNDTTISGAELGRRLEKSGT</sequence>
<evidence type="ECO:0000313" key="3">
    <source>
        <dbReference type="EMBL" id="KKL72184.1"/>
    </source>
</evidence>
<feature type="non-terminal residue" evidence="3">
    <location>
        <position position="260"/>
    </location>
</feature>
<protein>
    <recommendedName>
        <fullName evidence="4">DUF2637 domain-containing protein</fullName>
    </recommendedName>
</protein>
<feature type="transmembrane region" description="Helical" evidence="2">
    <location>
        <begin position="21"/>
        <end position="38"/>
    </location>
</feature>
<comment type="caution">
    <text evidence="3">The sequence shown here is derived from an EMBL/GenBank/DDBJ whole genome shotgun (WGS) entry which is preliminary data.</text>
</comment>
<keyword evidence="2" id="KW-1133">Transmembrane helix</keyword>
<feature type="transmembrane region" description="Helical" evidence="2">
    <location>
        <begin position="50"/>
        <end position="74"/>
    </location>
</feature>
<gene>
    <name evidence="3" type="ORF">LCGC14_2087480</name>
</gene>
<proteinExistence type="predicted"/>
<evidence type="ECO:0000256" key="2">
    <source>
        <dbReference type="SAM" id="Phobius"/>
    </source>
</evidence>